<protein>
    <submittedName>
        <fullName evidence="1">3-methyladenine DNA glycosylase</fullName>
    </submittedName>
</protein>
<dbReference type="AlphaFoldDB" id="A0A7G7YNA0"/>
<dbReference type="Proteomes" id="UP000515275">
    <property type="component" value="Chromosome"/>
</dbReference>
<evidence type="ECO:0000313" key="1">
    <source>
        <dbReference type="EMBL" id="QNH95970.1"/>
    </source>
</evidence>
<keyword evidence="2" id="KW-1185">Reference proteome</keyword>
<dbReference type="KEGG" id="cans:GP473_04135"/>
<gene>
    <name evidence="1" type="ORF">GP473_04135</name>
</gene>
<proteinExistence type="predicted"/>
<dbReference type="EMBL" id="CP046883">
    <property type="protein sequence ID" value="QNH95970.1"/>
    <property type="molecule type" value="Genomic_DNA"/>
</dbReference>
<sequence length="302" mass="34909">MTKTLDIPTWTALRAEHIEHVKKLTSEHLARRRRGERHPVWDFMYTYYPTSPGKLSHWHPGAGFALDLGCKGTAPASQEIDDILPRHKDHYVERDGTWVLDTHRVWEKRGTSIAYMHRLMSLTMNRPPQLNCFGLHEWAMVYKDTPRHPEPLRLGAEASNRVVEAGTLRCSHIDAFRFFTKDAVPLNDKYPTRATQSQMEQPGCLHATMDLYKWTTKLGPLIPGELLLRTFELACDVRKLDMEASPYDLREWGFQPVKIETPSGRAEYVRRQKALSLKGQQLRAEIIDRLEAAFPQLRSANR</sequence>
<name>A0A7G7YNA0_9CORY</name>
<dbReference type="RefSeq" id="WP_185769720.1">
    <property type="nucleotide sequence ID" value="NZ_CP046883.1"/>
</dbReference>
<organism evidence="1 2">
    <name type="scientific">Corynebacterium anserum</name>
    <dbReference type="NCBI Taxonomy" id="2684406"/>
    <lineage>
        <taxon>Bacteria</taxon>
        <taxon>Bacillati</taxon>
        <taxon>Actinomycetota</taxon>
        <taxon>Actinomycetes</taxon>
        <taxon>Mycobacteriales</taxon>
        <taxon>Corynebacteriaceae</taxon>
        <taxon>Corynebacterium</taxon>
    </lineage>
</organism>
<reference evidence="1 2" key="1">
    <citation type="submission" date="2019-12" db="EMBL/GenBank/DDBJ databases">
        <title>Corynebacterium sp. nov., isolated from feces of the Anser Albifrons in China.</title>
        <authorList>
            <person name="Liu Q."/>
        </authorList>
    </citation>
    <scope>NUCLEOTIDE SEQUENCE [LARGE SCALE GENOMIC DNA]</scope>
    <source>
        <strain evidence="1 2">23H37-10</strain>
    </source>
</reference>
<accession>A0A7G7YNA0</accession>
<evidence type="ECO:0000313" key="2">
    <source>
        <dbReference type="Proteomes" id="UP000515275"/>
    </source>
</evidence>